<feature type="transmembrane region" description="Helical" evidence="5">
    <location>
        <begin position="64"/>
        <end position="82"/>
    </location>
</feature>
<evidence type="ECO:0000256" key="2">
    <source>
        <dbReference type="ARBA" id="ARBA00022692"/>
    </source>
</evidence>
<evidence type="ECO:0000259" key="6">
    <source>
        <dbReference type="Pfam" id="PF04138"/>
    </source>
</evidence>
<dbReference type="RefSeq" id="WP_154286490.1">
    <property type="nucleotide sequence ID" value="NZ_WKJI01000001.1"/>
</dbReference>
<accession>A0A7K0FK87</accession>
<keyword evidence="3 5" id="KW-1133">Transmembrane helix</keyword>
<proteinExistence type="predicted"/>
<feature type="transmembrane region" description="Helical" evidence="5">
    <location>
        <begin position="21"/>
        <end position="44"/>
    </location>
</feature>
<evidence type="ECO:0000256" key="5">
    <source>
        <dbReference type="SAM" id="Phobius"/>
    </source>
</evidence>
<dbReference type="GO" id="GO:0016020">
    <property type="term" value="C:membrane"/>
    <property type="evidence" value="ECO:0007669"/>
    <property type="project" value="UniProtKB-SubCell"/>
</dbReference>
<dbReference type="AlphaFoldDB" id="A0A7K0FK87"/>
<evidence type="ECO:0000256" key="4">
    <source>
        <dbReference type="ARBA" id="ARBA00023136"/>
    </source>
</evidence>
<comment type="subcellular location">
    <subcellularLocation>
        <location evidence="1">Membrane</location>
        <topology evidence="1">Multi-pass membrane protein</topology>
    </subcellularLocation>
</comment>
<feature type="transmembrane region" description="Helical" evidence="5">
    <location>
        <begin position="121"/>
        <end position="141"/>
    </location>
</feature>
<name>A0A7K0FK87_9SPHI</name>
<feature type="transmembrane region" description="Helical" evidence="5">
    <location>
        <begin position="94"/>
        <end position="115"/>
    </location>
</feature>
<evidence type="ECO:0000256" key="3">
    <source>
        <dbReference type="ARBA" id="ARBA00022989"/>
    </source>
</evidence>
<dbReference type="InterPro" id="IPR007267">
    <property type="entry name" value="GtrA_DPMS_TM"/>
</dbReference>
<gene>
    <name evidence="7" type="ORF">GJJ64_04220</name>
</gene>
<keyword evidence="8" id="KW-1185">Reference proteome</keyword>
<dbReference type="Pfam" id="PF04138">
    <property type="entry name" value="GtrA_DPMS_TM"/>
    <property type="match status" value="1"/>
</dbReference>
<comment type="caution">
    <text evidence="7">The sequence shown here is derived from an EMBL/GenBank/DDBJ whole genome shotgun (WGS) entry which is preliminary data.</text>
</comment>
<keyword evidence="4 5" id="KW-0472">Membrane</keyword>
<protein>
    <submittedName>
        <fullName evidence="7">GtrA family protein</fullName>
    </submittedName>
</protein>
<reference evidence="7 8" key="1">
    <citation type="submission" date="2019-11" db="EMBL/GenBank/DDBJ databases">
        <authorList>
            <person name="Cheng Q."/>
            <person name="Yang Z."/>
        </authorList>
    </citation>
    <scope>NUCLEOTIDE SEQUENCE [LARGE SCALE GENOMIC DNA]</scope>
    <source>
        <strain evidence="7 8">HX-22-1</strain>
    </source>
</reference>
<evidence type="ECO:0000313" key="7">
    <source>
        <dbReference type="EMBL" id="MRX46389.1"/>
    </source>
</evidence>
<evidence type="ECO:0000256" key="1">
    <source>
        <dbReference type="ARBA" id="ARBA00004141"/>
    </source>
</evidence>
<feature type="domain" description="GtrA/DPMS transmembrane" evidence="6">
    <location>
        <begin position="20"/>
        <end position="147"/>
    </location>
</feature>
<dbReference type="GO" id="GO:0000271">
    <property type="term" value="P:polysaccharide biosynthetic process"/>
    <property type="evidence" value="ECO:0007669"/>
    <property type="project" value="InterPro"/>
</dbReference>
<dbReference type="Proteomes" id="UP000462931">
    <property type="component" value="Unassembled WGS sequence"/>
</dbReference>
<evidence type="ECO:0000313" key="8">
    <source>
        <dbReference type="Proteomes" id="UP000462931"/>
    </source>
</evidence>
<dbReference type="EMBL" id="WKJI01000001">
    <property type="protein sequence ID" value="MRX46389.1"/>
    <property type="molecule type" value="Genomic_DNA"/>
</dbReference>
<organism evidence="7 8">
    <name type="scientific">Pedobacter puniceum</name>
    <dbReference type="NCBI Taxonomy" id="2666136"/>
    <lineage>
        <taxon>Bacteria</taxon>
        <taxon>Pseudomonadati</taxon>
        <taxon>Bacteroidota</taxon>
        <taxon>Sphingobacteriia</taxon>
        <taxon>Sphingobacteriales</taxon>
        <taxon>Sphingobacteriaceae</taxon>
        <taxon>Pedobacter</taxon>
    </lineage>
</organism>
<sequence>MPVLLKSETLNAFYQHKMVRFFLSAGIATITDVLVYYTIINYVLKNQSIQFNQFRASAHEFTLTISYSVGIIVNFLITKYTVFNESSLKARKQFIRFATIAFIGFFANYALLRFFVELCGFWPTAGRISSALSLGFASYYIHKLFTFKVRTHA</sequence>
<keyword evidence="2 5" id="KW-0812">Transmembrane</keyword>